<reference evidence="3 4" key="1">
    <citation type="submission" date="2024-04" db="EMBL/GenBank/DDBJ databases">
        <title>Tritrichomonas musculus Genome.</title>
        <authorList>
            <person name="Alves-Ferreira E."/>
            <person name="Grigg M."/>
            <person name="Lorenzi H."/>
            <person name="Galac M."/>
        </authorList>
    </citation>
    <scope>NUCLEOTIDE SEQUENCE [LARGE SCALE GENOMIC DNA]</scope>
    <source>
        <strain evidence="3 4">EAF2021</strain>
    </source>
</reference>
<comment type="caution">
    <text evidence="3">The sequence shown here is derived from an EMBL/GenBank/DDBJ whole genome shotgun (WGS) entry which is preliminary data.</text>
</comment>
<feature type="compositionally biased region" description="Basic and acidic residues" evidence="2">
    <location>
        <begin position="246"/>
        <end position="264"/>
    </location>
</feature>
<protein>
    <submittedName>
        <fullName evidence="3">Uncharacterized protein</fullName>
    </submittedName>
</protein>
<dbReference type="InterPro" id="IPR006597">
    <property type="entry name" value="Sel1-like"/>
</dbReference>
<comment type="similarity">
    <text evidence="1">Belongs to the sel-1 family.</text>
</comment>
<proteinExistence type="inferred from homology"/>
<evidence type="ECO:0000313" key="3">
    <source>
        <dbReference type="EMBL" id="KAK8871152.1"/>
    </source>
</evidence>
<name>A0ABR2IZT5_9EUKA</name>
<gene>
    <name evidence="3" type="ORF">M9Y10_009065</name>
</gene>
<dbReference type="InterPro" id="IPR011990">
    <property type="entry name" value="TPR-like_helical_dom_sf"/>
</dbReference>
<accession>A0ABR2IZT5</accession>
<dbReference type="Pfam" id="PF08238">
    <property type="entry name" value="Sel1"/>
    <property type="match status" value="8"/>
</dbReference>
<dbReference type="PANTHER" id="PTHR11102:SF160">
    <property type="entry name" value="ERAD-ASSOCIATED E3 UBIQUITIN-PROTEIN LIGASE COMPONENT HRD3"/>
    <property type="match status" value="1"/>
</dbReference>
<dbReference type="SMART" id="SM00671">
    <property type="entry name" value="SEL1"/>
    <property type="match status" value="8"/>
</dbReference>
<evidence type="ECO:0000256" key="2">
    <source>
        <dbReference type="SAM" id="MobiDB-lite"/>
    </source>
</evidence>
<dbReference type="SUPFAM" id="SSF81901">
    <property type="entry name" value="HCP-like"/>
    <property type="match status" value="3"/>
</dbReference>
<evidence type="ECO:0000313" key="4">
    <source>
        <dbReference type="Proteomes" id="UP001470230"/>
    </source>
</evidence>
<keyword evidence="4" id="KW-1185">Reference proteome</keyword>
<dbReference type="Proteomes" id="UP001470230">
    <property type="component" value="Unassembled WGS sequence"/>
</dbReference>
<dbReference type="InterPro" id="IPR050767">
    <property type="entry name" value="Sel1_AlgK"/>
</dbReference>
<dbReference type="PANTHER" id="PTHR11102">
    <property type="entry name" value="SEL-1-LIKE PROTEIN"/>
    <property type="match status" value="1"/>
</dbReference>
<feature type="region of interest" description="Disordered" evidence="2">
    <location>
        <begin position="246"/>
        <end position="269"/>
    </location>
</feature>
<evidence type="ECO:0000256" key="1">
    <source>
        <dbReference type="ARBA" id="ARBA00038101"/>
    </source>
</evidence>
<sequence length="426" mass="48173">MNDYPDDIDQLKALIDSGDKRAYLHLAFVYESQNDIGNANLYYQKGAEAGDKDAQFFYAYRLENGINTDIDVEIANKYYKLSADQGNCDAALRYSMNLSEGHGIENNDAEAERYLRIAKGLQKQAKEKLKDEIESQSISSNLDPTDINSLKQKAFEENDNEAMLLCGFYYDDPKDTVNHDPKKAQEFFKMSADAGNAKAQFMYGIILTYGVDRVKEDQEAGLEYIKKAAQNGNVDAHQYLEQLEKSNEEEKNKNGGKKENHHLNGFEGLPEDDINELERIVKEEENSFAMLRLGLIYDSLERFEEANQMLKLSSDKGNPNAQFIYGLRKEFGINTDIDLAEANNHYRKSAVQGNEDASYRLGLNLLHGNGIDKNEKEANMFLKMSAELGQRDAMMQLAANLKDGVGIESDPDLADQYMRRAMGLKV</sequence>
<organism evidence="3 4">
    <name type="scientific">Tritrichomonas musculus</name>
    <dbReference type="NCBI Taxonomy" id="1915356"/>
    <lineage>
        <taxon>Eukaryota</taxon>
        <taxon>Metamonada</taxon>
        <taxon>Parabasalia</taxon>
        <taxon>Tritrichomonadida</taxon>
        <taxon>Tritrichomonadidae</taxon>
        <taxon>Tritrichomonas</taxon>
    </lineage>
</organism>
<dbReference type="EMBL" id="JAPFFF010000014">
    <property type="protein sequence ID" value="KAK8871152.1"/>
    <property type="molecule type" value="Genomic_DNA"/>
</dbReference>
<dbReference type="Gene3D" id="1.25.40.10">
    <property type="entry name" value="Tetratricopeptide repeat domain"/>
    <property type="match status" value="3"/>
</dbReference>